<dbReference type="Pfam" id="PF12802">
    <property type="entry name" value="MarR_2"/>
    <property type="match status" value="1"/>
</dbReference>
<evidence type="ECO:0000259" key="4">
    <source>
        <dbReference type="PROSITE" id="PS50995"/>
    </source>
</evidence>
<dbReference type="Gene3D" id="1.10.10.10">
    <property type="entry name" value="Winged helix-like DNA-binding domain superfamily/Winged helix DNA-binding domain"/>
    <property type="match status" value="1"/>
</dbReference>
<dbReference type="EMBL" id="LVWD01000034">
    <property type="protein sequence ID" value="OAD40272.1"/>
    <property type="molecule type" value="Genomic_DNA"/>
</dbReference>
<dbReference type="InterPro" id="IPR036390">
    <property type="entry name" value="WH_DNA-bd_sf"/>
</dbReference>
<sequence>MNSDTSPRLDRYFTYRLNTLAKLNDLASHSLYLDKGGLSLAESRVLASIGSFPHITVNRLAFEANLDKGQASRSAQSLVDKGLVVKANSLTDGRSVILALTPSGKPVWRKLMVLMEQRNQALTSCLNPEEQVLLLDMFERMLAHAKAGHAGDALEHAA</sequence>
<dbReference type="SUPFAM" id="SSF46785">
    <property type="entry name" value="Winged helix' DNA-binding domain"/>
    <property type="match status" value="1"/>
</dbReference>
<dbReference type="InterPro" id="IPR036388">
    <property type="entry name" value="WH-like_DNA-bd_sf"/>
</dbReference>
<proteinExistence type="predicted"/>
<reference evidence="5 8" key="2">
    <citation type="submission" date="2016-10" db="EMBL/GenBank/DDBJ databases">
        <title>Hydorgenophaga sp. LPB0072 isolated from gastropod.</title>
        <authorList>
            <person name="Kim E."/>
            <person name="Yi H."/>
        </authorList>
    </citation>
    <scope>NUCLEOTIDE SEQUENCE [LARGE SCALE GENOMIC DNA]</scope>
    <source>
        <strain evidence="5 8">LPB0072</strain>
    </source>
</reference>
<gene>
    <name evidence="5" type="ORF">LPB072_08095</name>
    <name evidence="6" type="ORF">LPB72_17590</name>
</gene>
<keyword evidence="3" id="KW-0804">Transcription</keyword>
<evidence type="ECO:0000313" key="5">
    <source>
        <dbReference type="EMBL" id="AOW15485.1"/>
    </source>
</evidence>
<dbReference type="PANTHER" id="PTHR42756">
    <property type="entry name" value="TRANSCRIPTIONAL REGULATOR, MARR"/>
    <property type="match status" value="1"/>
</dbReference>
<dbReference type="Proteomes" id="UP000185657">
    <property type="component" value="Unassembled WGS sequence"/>
</dbReference>
<dbReference type="GO" id="GO:0003700">
    <property type="term" value="F:DNA-binding transcription factor activity"/>
    <property type="evidence" value="ECO:0007669"/>
    <property type="project" value="InterPro"/>
</dbReference>
<dbReference type="RefSeq" id="WP_066094780.1">
    <property type="nucleotide sequence ID" value="NZ_CP017476.1"/>
</dbReference>
<dbReference type="Proteomes" id="UP000185680">
    <property type="component" value="Chromosome"/>
</dbReference>
<dbReference type="GO" id="GO:0003677">
    <property type="term" value="F:DNA binding"/>
    <property type="evidence" value="ECO:0007669"/>
    <property type="project" value="UniProtKB-KW"/>
</dbReference>
<dbReference type="STRING" id="1763535.LPB072_08095"/>
<keyword evidence="7" id="KW-1185">Reference proteome</keyword>
<keyword evidence="1" id="KW-0805">Transcription regulation</keyword>
<reference evidence="6 7" key="1">
    <citation type="submission" date="2016-02" db="EMBL/GenBank/DDBJ databases">
        <title>Draft genome sequence of Hydrogenophaga sp. LPB0072.</title>
        <authorList>
            <person name="Shin S.-K."/>
            <person name="Yi H."/>
        </authorList>
    </citation>
    <scope>NUCLEOTIDE SEQUENCE [LARGE SCALE GENOMIC DNA]</scope>
    <source>
        <strain evidence="6 7">LPB0072</strain>
    </source>
</reference>
<dbReference type="AlphaFoldDB" id="A0A162YUN2"/>
<dbReference type="InterPro" id="IPR023187">
    <property type="entry name" value="Tscrpt_reg_MarR-type_CS"/>
</dbReference>
<dbReference type="KEGG" id="hyl:LPB072_08095"/>
<evidence type="ECO:0000256" key="1">
    <source>
        <dbReference type="ARBA" id="ARBA00023015"/>
    </source>
</evidence>
<evidence type="ECO:0000313" key="7">
    <source>
        <dbReference type="Proteomes" id="UP000185657"/>
    </source>
</evidence>
<organism evidence="5 8">
    <name type="scientific">Hydrogenophaga crassostreae</name>
    <dbReference type="NCBI Taxonomy" id="1763535"/>
    <lineage>
        <taxon>Bacteria</taxon>
        <taxon>Pseudomonadati</taxon>
        <taxon>Pseudomonadota</taxon>
        <taxon>Betaproteobacteria</taxon>
        <taxon>Burkholderiales</taxon>
        <taxon>Comamonadaceae</taxon>
        <taxon>Hydrogenophaga</taxon>
    </lineage>
</organism>
<evidence type="ECO:0000256" key="3">
    <source>
        <dbReference type="ARBA" id="ARBA00023163"/>
    </source>
</evidence>
<name>A0A162YUN2_9BURK</name>
<feature type="domain" description="HTH marR-type" evidence="4">
    <location>
        <begin position="1"/>
        <end position="143"/>
    </location>
</feature>
<dbReference type="SMART" id="SM00347">
    <property type="entry name" value="HTH_MARR"/>
    <property type="match status" value="1"/>
</dbReference>
<dbReference type="OrthoDB" id="9090742at2"/>
<dbReference type="PROSITE" id="PS01117">
    <property type="entry name" value="HTH_MARR_1"/>
    <property type="match status" value="1"/>
</dbReference>
<keyword evidence="2" id="KW-0238">DNA-binding</keyword>
<dbReference type="EMBL" id="CP017476">
    <property type="protein sequence ID" value="AOW15485.1"/>
    <property type="molecule type" value="Genomic_DNA"/>
</dbReference>
<dbReference type="PANTHER" id="PTHR42756:SF1">
    <property type="entry name" value="TRANSCRIPTIONAL REPRESSOR OF EMRAB OPERON"/>
    <property type="match status" value="1"/>
</dbReference>
<evidence type="ECO:0000313" key="6">
    <source>
        <dbReference type="EMBL" id="OAD40272.1"/>
    </source>
</evidence>
<dbReference type="PROSITE" id="PS50995">
    <property type="entry name" value="HTH_MARR_2"/>
    <property type="match status" value="1"/>
</dbReference>
<dbReference type="InterPro" id="IPR000835">
    <property type="entry name" value="HTH_MarR-typ"/>
</dbReference>
<evidence type="ECO:0000256" key="2">
    <source>
        <dbReference type="ARBA" id="ARBA00023125"/>
    </source>
</evidence>
<accession>A0A162YUN2</accession>
<evidence type="ECO:0000313" key="8">
    <source>
        <dbReference type="Proteomes" id="UP000185680"/>
    </source>
</evidence>
<protein>
    <recommendedName>
        <fullName evidence="4">HTH marR-type domain-containing protein</fullName>
    </recommendedName>
</protein>